<evidence type="ECO:0000313" key="2">
    <source>
        <dbReference type="EMBL" id="KAA0595451.1"/>
    </source>
</evidence>
<comment type="caution">
    <text evidence="2">The sequence shown here is derived from an EMBL/GenBank/DDBJ whole genome shotgun (WGS) entry which is preliminary data.</text>
</comment>
<dbReference type="AlphaFoldDB" id="A0A5A9GM22"/>
<protein>
    <recommendedName>
        <fullName evidence="1">SnoaL-like domain-containing protein</fullName>
    </recommendedName>
</protein>
<dbReference type="Pfam" id="PF12680">
    <property type="entry name" value="SnoaL_2"/>
    <property type="match status" value="1"/>
</dbReference>
<keyword evidence="3" id="KW-1185">Reference proteome</keyword>
<evidence type="ECO:0000259" key="1">
    <source>
        <dbReference type="Pfam" id="PF12680"/>
    </source>
</evidence>
<reference evidence="2 3" key="1">
    <citation type="submission" date="2019-08" db="EMBL/GenBank/DDBJ databases">
        <authorList>
            <person name="Grouzdev D."/>
            <person name="Tikhonova E."/>
            <person name="Kravchenko I."/>
        </authorList>
    </citation>
    <scope>NUCLEOTIDE SEQUENCE [LARGE SCALE GENOMIC DNA]</scope>
    <source>
        <strain evidence="2 3">59b</strain>
    </source>
</reference>
<sequence length="157" mass="17712">MKSPEQGREDVMAQADLAWLRTLYDRYGAGEVQAVFDHLSPDVEWVSNRGSPVFASFSGTFRGADGVRRYFDGLMQEWVIDRHEMLDMTVEGDDVRVQNLVGATYRKTGKRIETVTHHHLRVNNGRIERFEEQFDDAAVAMACDADCAEGSPGQVNQ</sequence>
<organism evidence="2 3">
    <name type="scientific">Azospirillum lipoferum</name>
    <dbReference type="NCBI Taxonomy" id="193"/>
    <lineage>
        <taxon>Bacteria</taxon>
        <taxon>Pseudomonadati</taxon>
        <taxon>Pseudomonadota</taxon>
        <taxon>Alphaproteobacteria</taxon>
        <taxon>Rhodospirillales</taxon>
        <taxon>Azospirillaceae</taxon>
        <taxon>Azospirillum</taxon>
    </lineage>
</organism>
<dbReference type="OrthoDB" id="7707694at2"/>
<gene>
    <name evidence="2" type="ORF">FZ942_17705</name>
</gene>
<dbReference type="InterPro" id="IPR032710">
    <property type="entry name" value="NTF2-like_dom_sf"/>
</dbReference>
<proteinExistence type="predicted"/>
<dbReference type="Proteomes" id="UP000324927">
    <property type="component" value="Unassembled WGS sequence"/>
</dbReference>
<dbReference type="Gene3D" id="3.10.450.50">
    <property type="match status" value="1"/>
</dbReference>
<dbReference type="EMBL" id="VTTN01000006">
    <property type="protein sequence ID" value="KAA0595451.1"/>
    <property type="molecule type" value="Genomic_DNA"/>
</dbReference>
<accession>A0A5A9GM22</accession>
<dbReference type="PANTHER" id="PTHR41252:SF1">
    <property type="entry name" value="BLR2505 PROTEIN"/>
    <property type="match status" value="1"/>
</dbReference>
<feature type="domain" description="SnoaL-like" evidence="1">
    <location>
        <begin position="21"/>
        <end position="129"/>
    </location>
</feature>
<dbReference type="SUPFAM" id="SSF54427">
    <property type="entry name" value="NTF2-like"/>
    <property type="match status" value="1"/>
</dbReference>
<evidence type="ECO:0000313" key="3">
    <source>
        <dbReference type="Proteomes" id="UP000324927"/>
    </source>
</evidence>
<dbReference type="InterPro" id="IPR037401">
    <property type="entry name" value="SnoaL-like"/>
</dbReference>
<name>A0A5A9GM22_AZOLI</name>
<dbReference type="PANTHER" id="PTHR41252">
    <property type="entry name" value="BLR2505 PROTEIN"/>
    <property type="match status" value="1"/>
</dbReference>